<accession>A0A6P7HAA2</accession>
<feature type="non-terminal residue" evidence="3">
    <location>
        <position position="244"/>
    </location>
</feature>
<dbReference type="InterPro" id="IPR025724">
    <property type="entry name" value="GAG-pre-integrase_dom"/>
</dbReference>
<dbReference type="InterPro" id="IPR054722">
    <property type="entry name" value="PolX-like_BBD"/>
</dbReference>
<dbReference type="AlphaFoldDB" id="A0A6P7HAA2"/>
<gene>
    <name evidence="3" type="primary">LOC114348172</name>
</gene>
<feature type="domain" description="GAG-pre-integrase" evidence="1">
    <location>
        <begin position="135"/>
        <end position="190"/>
    </location>
</feature>
<name>A0A6P7HAA2_DIAVI</name>
<feature type="domain" description="Retrovirus-related Pol polyprotein from transposon TNT 1-94-like beta-barrel" evidence="2">
    <location>
        <begin position="2"/>
        <end position="68"/>
    </location>
</feature>
<protein>
    <submittedName>
        <fullName evidence="3">Uncharacterized protein LOC114348172</fullName>
    </submittedName>
</protein>
<evidence type="ECO:0000259" key="1">
    <source>
        <dbReference type="Pfam" id="PF13976"/>
    </source>
</evidence>
<dbReference type="RefSeq" id="XP_028154593.1">
    <property type="nucleotide sequence ID" value="XM_028298792.1"/>
</dbReference>
<proteinExistence type="predicted"/>
<evidence type="ECO:0000259" key="2">
    <source>
        <dbReference type="Pfam" id="PF22936"/>
    </source>
</evidence>
<dbReference type="Pfam" id="PF13976">
    <property type="entry name" value="gag_pre-integrs"/>
    <property type="match status" value="1"/>
</dbReference>
<organism evidence="3">
    <name type="scientific">Diabrotica virgifera virgifera</name>
    <name type="common">western corn rootworm</name>
    <dbReference type="NCBI Taxonomy" id="50390"/>
    <lineage>
        <taxon>Eukaryota</taxon>
        <taxon>Metazoa</taxon>
        <taxon>Ecdysozoa</taxon>
        <taxon>Arthropoda</taxon>
        <taxon>Hexapoda</taxon>
        <taxon>Insecta</taxon>
        <taxon>Pterygota</taxon>
        <taxon>Neoptera</taxon>
        <taxon>Endopterygota</taxon>
        <taxon>Coleoptera</taxon>
        <taxon>Polyphaga</taxon>
        <taxon>Cucujiformia</taxon>
        <taxon>Chrysomeloidea</taxon>
        <taxon>Chrysomelidae</taxon>
        <taxon>Galerucinae</taxon>
        <taxon>Diabroticina</taxon>
        <taxon>Diabroticites</taxon>
        <taxon>Diabrotica</taxon>
    </lineage>
</organism>
<dbReference type="Pfam" id="PF22936">
    <property type="entry name" value="Pol_BBD"/>
    <property type="match status" value="1"/>
</dbReference>
<sequence>MVDFDPNKDSKFYTADKGTLLATGVGNIPIDLVNSHNSFISSGTITNVMYGPNATANLLSVSQLASKGHIIMFSQKGFDVYDQDKVSIKGTVKFTGSEFGGIYKLDTISDTEKSENENFPSTSKETVNTCNNIVEDNLMSVSKKSNNNVSLWHKRLGHSYTKSLDLLTSMASGIDYQNTEMLPCTTCIEANKTKKSFPKGRATSKLELVHGGLVGPMSEKSWGGARWFSKGTCYLQARVSAWRL</sequence>
<evidence type="ECO:0000313" key="3">
    <source>
        <dbReference type="RefSeq" id="XP_028154593.1"/>
    </source>
</evidence>
<dbReference type="InParanoid" id="A0A6P7HAA2"/>
<reference evidence="3" key="1">
    <citation type="submission" date="2025-08" db="UniProtKB">
        <authorList>
            <consortium name="RefSeq"/>
        </authorList>
    </citation>
    <scope>IDENTIFICATION</scope>
    <source>
        <tissue evidence="3">Whole insect</tissue>
    </source>
</reference>